<comment type="caution">
    <text evidence="2">The sequence shown here is derived from an EMBL/GenBank/DDBJ whole genome shotgun (WGS) entry which is preliminary data.</text>
</comment>
<keyword evidence="3" id="KW-1185">Reference proteome</keyword>
<evidence type="ECO:0000313" key="3">
    <source>
        <dbReference type="Proteomes" id="UP000299102"/>
    </source>
</evidence>
<accession>A0A4C1X5A9</accession>
<sequence length="91" mass="9843">MGIIGGVLLGAPQSVRPGHLVVHKTTSLRLGLNGIRFGSNLKPRPNLGKRTKGSVDASDQLSFSDEKHSQTKSSTYFACFKRGRRYASTVV</sequence>
<proteinExistence type="predicted"/>
<protein>
    <submittedName>
        <fullName evidence="2">Uncharacterized protein</fullName>
    </submittedName>
</protein>
<reference evidence="2 3" key="1">
    <citation type="journal article" date="2019" name="Commun. Biol.">
        <title>The bagworm genome reveals a unique fibroin gene that provides high tensile strength.</title>
        <authorList>
            <person name="Kono N."/>
            <person name="Nakamura H."/>
            <person name="Ohtoshi R."/>
            <person name="Tomita M."/>
            <person name="Numata K."/>
            <person name="Arakawa K."/>
        </authorList>
    </citation>
    <scope>NUCLEOTIDE SEQUENCE [LARGE SCALE GENOMIC DNA]</scope>
</reference>
<dbReference type="AlphaFoldDB" id="A0A4C1X5A9"/>
<name>A0A4C1X5A9_EUMVA</name>
<dbReference type="EMBL" id="BGZK01000718">
    <property type="protein sequence ID" value="GBP57529.1"/>
    <property type="molecule type" value="Genomic_DNA"/>
</dbReference>
<organism evidence="2 3">
    <name type="scientific">Eumeta variegata</name>
    <name type="common">Bagworm moth</name>
    <name type="synonym">Eumeta japonica</name>
    <dbReference type="NCBI Taxonomy" id="151549"/>
    <lineage>
        <taxon>Eukaryota</taxon>
        <taxon>Metazoa</taxon>
        <taxon>Ecdysozoa</taxon>
        <taxon>Arthropoda</taxon>
        <taxon>Hexapoda</taxon>
        <taxon>Insecta</taxon>
        <taxon>Pterygota</taxon>
        <taxon>Neoptera</taxon>
        <taxon>Endopterygota</taxon>
        <taxon>Lepidoptera</taxon>
        <taxon>Glossata</taxon>
        <taxon>Ditrysia</taxon>
        <taxon>Tineoidea</taxon>
        <taxon>Psychidae</taxon>
        <taxon>Oiketicinae</taxon>
        <taxon>Eumeta</taxon>
    </lineage>
</organism>
<gene>
    <name evidence="2" type="ORF">EVAR_103127_1</name>
</gene>
<dbReference type="Proteomes" id="UP000299102">
    <property type="component" value="Unassembled WGS sequence"/>
</dbReference>
<evidence type="ECO:0000313" key="2">
    <source>
        <dbReference type="EMBL" id="GBP57529.1"/>
    </source>
</evidence>
<evidence type="ECO:0000256" key="1">
    <source>
        <dbReference type="SAM" id="MobiDB-lite"/>
    </source>
</evidence>
<feature type="region of interest" description="Disordered" evidence="1">
    <location>
        <begin position="41"/>
        <end position="69"/>
    </location>
</feature>